<dbReference type="GO" id="GO:0005634">
    <property type="term" value="C:nucleus"/>
    <property type="evidence" value="ECO:0007669"/>
    <property type="project" value="TreeGrafter"/>
</dbReference>
<evidence type="ECO:0000256" key="10">
    <source>
        <dbReference type="SAM" id="MobiDB-lite"/>
    </source>
</evidence>
<evidence type="ECO:0000256" key="3">
    <source>
        <dbReference type="ARBA" id="ARBA00022679"/>
    </source>
</evidence>
<dbReference type="InterPro" id="IPR017441">
    <property type="entry name" value="Protein_kinase_ATP_BS"/>
</dbReference>
<dbReference type="Gene3D" id="3.30.200.20">
    <property type="entry name" value="Phosphorylase Kinase, domain 1"/>
    <property type="match status" value="1"/>
</dbReference>
<protein>
    <recommendedName>
        <fullName evidence="1">non-specific serine/threonine protein kinase</fullName>
        <ecNumber evidence="1">2.7.11.1</ecNumber>
    </recommendedName>
</protein>
<dbReference type="GO" id="GO:0004674">
    <property type="term" value="F:protein serine/threonine kinase activity"/>
    <property type="evidence" value="ECO:0007669"/>
    <property type="project" value="UniProtKB-KW"/>
</dbReference>
<feature type="domain" description="Protein kinase" evidence="11">
    <location>
        <begin position="39"/>
        <end position="428"/>
    </location>
</feature>
<dbReference type="GO" id="GO:0005524">
    <property type="term" value="F:ATP binding"/>
    <property type="evidence" value="ECO:0007669"/>
    <property type="project" value="UniProtKB-UniRule"/>
</dbReference>
<feature type="region of interest" description="Disordered" evidence="10">
    <location>
        <begin position="74"/>
        <end position="105"/>
    </location>
</feature>
<dbReference type="PROSITE" id="PS00107">
    <property type="entry name" value="PROTEIN_KINASE_ATP"/>
    <property type="match status" value="1"/>
</dbReference>
<keyword evidence="5 12" id="KW-0418">Kinase</keyword>
<evidence type="ECO:0000256" key="4">
    <source>
        <dbReference type="ARBA" id="ARBA00022741"/>
    </source>
</evidence>
<dbReference type="SMART" id="SM00220">
    <property type="entry name" value="S_TKc"/>
    <property type="match status" value="1"/>
</dbReference>
<dbReference type="EMBL" id="JPKY01000128">
    <property type="protein sequence ID" value="KFH41460.1"/>
    <property type="molecule type" value="Genomic_DNA"/>
</dbReference>
<keyword evidence="4 9" id="KW-0547">Nucleotide-binding</keyword>
<dbReference type="GO" id="GO:0005737">
    <property type="term" value="C:cytoplasm"/>
    <property type="evidence" value="ECO:0007669"/>
    <property type="project" value="TreeGrafter"/>
</dbReference>
<name>A0A086SWH8_HAPC1</name>
<dbReference type="PANTHER" id="PTHR47634:SF9">
    <property type="entry name" value="PROTEIN KINASE DOMAIN-CONTAINING PROTEIN-RELATED"/>
    <property type="match status" value="1"/>
</dbReference>
<dbReference type="GO" id="GO:0000245">
    <property type="term" value="P:spliceosomal complex assembly"/>
    <property type="evidence" value="ECO:0007669"/>
    <property type="project" value="TreeGrafter"/>
</dbReference>
<keyword evidence="13" id="KW-1185">Reference proteome</keyword>
<dbReference type="GO" id="GO:0050684">
    <property type="term" value="P:regulation of mRNA processing"/>
    <property type="evidence" value="ECO:0007669"/>
    <property type="project" value="TreeGrafter"/>
</dbReference>
<comment type="caution">
    <text evidence="12">The sequence shown here is derived from an EMBL/GenBank/DDBJ whole genome shotgun (WGS) entry which is preliminary data.</text>
</comment>
<dbReference type="EC" id="2.7.11.1" evidence="1"/>
<proteinExistence type="predicted"/>
<dbReference type="Proteomes" id="UP000029964">
    <property type="component" value="Unassembled WGS sequence"/>
</dbReference>
<evidence type="ECO:0000259" key="11">
    <source>
        <dbReference type="PROSITE" id="PS50011"/>
    </source>
</evidence>
<dbReference type="HOGENOM" id="CLU_000288_81_2_1"/>
<dbReference type="InterPro" id="IPR051334">
    <property type="entry name" value="SRPK"/>
</dbReference>
<dbReference type="Gene3D" id="1.10.510.10">
    <property type="entry name" value="Transferase(Phosphotransferase) domain 1"/>
    <property type="match status" value="1"/>
</dbReference>
<evidence type="ECO:0000256" key="1">
    <source>
        <dbReference type="ARBA" id="ARBA00012513"/>
    </source>
</evidence>
<evidence type="ECO:0000256" key="9">
    <source>
        <dbReference type="PROSITE-ProRule" id="PRU10141"/>
    </source>
</evidence>
<feature type="compositionally biased region" description="Basic and acidic residues" evidence="10">
    <location>
        <begin position="341"/>
        <end position="350"/>
    </location>
</feature>
<feature type="region of interest" description="Disordered" evidence="10">
    <location>
        <begin position="341"/>
        <end position="369"/>
    </location>
</feature>
<evidence type="ECO:0000256" key="5">
    <source>
        <dbReference type="ARBA" id="ARBA00022777"/>
    </source>
</evidence>
<keyword evidence="3" id="KW-0808">Transferase</keyword>
<dbReference type="InterPro" id="IPR011009">
    <property type="entry name" value="Kinase-like_dom_sf"/>
</dbReference>
<dbReference type="SUPFAM" id="SSF56112">
    <property type="entry name" value="Protein kinase-like (PK-like)"/>
    <property type="match status" value="1"/>
</dbReference>
<keyword evidence="6 9" id="KW-0067">ATP-binding</keyword>
<evidence type="ECO:0000313" key="12">
    <source>
        <dbReference type="EMBL" id="KFH41460.1"/>
    </source>
</evidence>
<feature type="binding site" evidence="9">
    <location>
        <position position="68"/>
    </location>
    <ligand>
        <name>ATP</name>
        <dbReference type="ChEBI" id="CHEBI:30616"/>
    </ligand>
</feature>
<dbReference type="STRING" id="857340.A0A086SWH8"/>
<evidence type="ECO:0000256" key="8">
    <source>
        <dbReference type="ARBA" id="ARBA00048679"/>
    </source>
</evidence>
<evidence type="ECO:0000256" key="7">
    <source>
        <dbReference type="ARBA" id="ARBA00047899"/>
    </source>
</evidence>
<keyword evidence="2" id="KW-0723">Serine/threonine-protein kinase</keyword>
<dbReference type="PANTHER" id="PTHR47634">
    <property type="entry name" value="PROTEIN KINASE DOMAIN-CONTAINING PROTEIN-RELATED"/>
    <property type="match status" value="1"/>
</dbReference>
<feature type="compositionally biased region" description="Basic and acidic residues" evidence="10">
    <location>
        <begin position="78"/>
        <end position="90"/>
    </location>
</feature>
<comment type="catalytic activity">
    <reaction evidence="7">
        <text>L-threonyl-[protein] + ATP = O-phospho-L-threonyl-[protein] + ADP + H(+)</text>
        <dbReference type="Rhea" id="RHEA:46608"/>
        <dbReference type="Rhea" id="RHEA-COMP:11060"/>
        <dbReference type="Rhea" id="RHEA-COMP:11605"/>
        <dbReference type="ChEBI" id="CHEBI:15378"/>
        <dbReference type="ChEBI" id="CHEBI:30013"/>
        <dbReference type="ChEBI" id="CHEBI:30616"/>
        <dbReference type="ChEBI" id="CHEBI:61977"/>
        <dbReference type="ChEBI" id="CHEBI:456216"/>
        <dbReference type="EC" id="2.7.11.1"/>
    </reaction>
</comment>
<evidence type="ECO:0000313" key="13">
    <source>
        <dbReference type="Proteomes" id="UP000029964"/>
    </source>
</evidence>
<dbReference type="InterPro" id="IPR000719">
    <property type="entry name" value="Prot_kinase_dom"/>
</dbReference>
<dbReference type="OrthoDB" id="5979581at2759"/>
<organism evidence="12 13">
    <name type="scientific">Hapsidospora chrysogenum (strain ATCC 11550 / CBS 779.69 / DSM 880 / IAM 14645 / JCM 23072 / IMI 49137)</name>
    <name type="common">Acremonium chrysogenum</name>
    <dbReference type="NCBI Taxonomy" id="857340"/>
    <lineage>
        <taxon>Eukaryota</taxon>
        <taxon>Fungi</taxon>
        <taxon>Dikarya</taxon>
        <taxon>Ascomycota</taxon>
        <taxon>Pezizomycotina</taxon>
        <taxon>Sordariomycetes</taxon>
        <taxon>Hypocreomycetidae</taxon>
        <taxon>Hypocreales</taxon>
        <taxon>Bionectriaceae</taxon>
        <taxon>Hapsidospora</taxon>
    </lineage>
</organism>
<accession>A0A086SWH8</accession>
<comment type="catalytic activity">
    <reaction evidence="8">
        <text>L-seryl-[protein] + ATP = O-phospho-L-seryl-[protein] + ADP + H(+)</text>
        <dbReference type="Rhea" id="RHEA:17989"/>
        <dbReference type="Rhea" id="RHEA-COMP:9863"/>
        <dbReference type="Rhea" id="RHEA-COMP:11604"/>
        <dbReference type="ChEBI" id="CHEBI:15378"/>
        <dbReference type="ChEBI" id="CHEBI:29999"/>
        <dbReference type="ChEBI" id="CHEBI:30616"/>
        <dbReference type="ChEBI" id="CHEBI:83421"/>
        <dbReference type="ChEBI" id="CHEBI:456216"/>
        <dbReference type="EC" id="2.7.11.1"/>
    </reaction>
</comment>
<gene>
    <name evidence="12" type="ORF">ACRE_078410</name>
</gene>
<dbReference type="AlphaFoldDB" id="A0A086SWH8"/>
<evidence type="ECO:0000256" key="6">
    <source>
        <dbReference type="ARBA" id="ARBA00022840"/>
    </source>
</evidence>
<reference evidence="13" key="1">
    <citation type="journal article" date="2014" name="Genome Announc.">
        <title>Genome sequence and annotation of Acremonium chrysogenum, producer of the beta-lactam antibiotic cephalosporin C.</title>
        <authorList>
            <person name="Terfehr D."/>
            <person name="Dahlmann T.A."/>
            <person name="Specht T."/>
            <person name="Zadra I."/>
            <person name="Kuernsteiner H."/>
            <person name="Kueck U."/>
        </authorList>
    </citation>
    <scope>NUCLEOTIDE SEQUENCE [LARGE SCALE GENOMIC DNA]</scope>
    <source>
        <strain evidence="13">ATCC 11550 / CBS 779.69 / DSM 880 / IAM 14645 / JCM 23072 / IMI 49137</strain>
    </source>
</reference>
<evidence type="ECO:0000256" key="2">
    <source>
        <dbReference type="ARBA" id="ARBA00022527"/>
    </source>
</evidence>
<dbReference type="PROSITE" id="PS50011">
    <property type="entry name" value="PROTEIN_KINASE_DOM"/>
    <property type="match status" value="1"/>
</dbReference>
<dbReference type="Pfam" id="PF00069">
    <property type="entry name" value="Pkinase"/>
    <property type="match status" value="1"/>
</dbReference>
<sequence>MSPDQPIEYNWIDGVERLEMYEPGGYHPVMIDDMLHGHYRIVDKLGYGGYSTIWLAHDDRLKRYVAIKVGISSPSSLSRREPSILRDLSRPRSTTSRAAGHASTDVDASDAIPSILDEFDILGPNGTHTCYTVAPAQGNLREASFSRLFPIKVARALAAKLTMAVAFVHSRGFVHGDIHLRNVLVKLPSAFDQLSVDQFREKFGEPETIPISRVDGRPLPRSIAPYAVVPLYLGKKAQEFTLADARGLVLNDFGEAFTPATEQRLGRDCHTPVARRAPEALFQPDAPLSYPSDIWSLGTAIWEILGMKCIFSESETEDEIVAQQIDVLAYQTFPPSWRERWERSGTEEKGTFSSGRVPRRPTGDRETWPPLEEAFGEFVQKYRERRREEAGAFGEEETRAILSLMRGMLTFRPEERLTIEEVLGSEWMTRWALPEVD</sequence>